<protein>
    <submittedName>
        <fullName evidence="1">Uncharacterized protein</fullName>
    </submittedName>
</protein>
<evidence type="ECO:0000313" key="1">
    <source>
        <dbReference type="EMBL" id="KAG0696670.1"/>
    </source>
</evidence>
<dbReference type="AlphaFoldDB" id="A0A8J8WEL8"/>
<evidence type="ECO:0000313" key="2">
    <source>
        <dbReference type="Proteomes" id="UP000770661"/>
    </source>
</evidence>
<name>A0A8J8WEL8_CHIOP</name>
<comment type="caution">
    <text evidence="1">The sequence shown here is derived from an EMBL/GenBank/DDBJ whole genome shotgun (WGS) entry which is preliminary data.</text>
</comment>
<accession>A0A8J8WEL8</accession>
<reference evidence="1" key="1">
    <citation type="submission" date="2020-07" db="EMBL/GenBank/DDBJ databases">
        <title>The High-quality genome of the commercially important snow crab, Chionoecetes opilio.</title>
        <authorList>
            <person name="Jeong J.-H."/>
            <person name="Ryu S."/>
        </authorList>
    </citation>
    <scope>NUCLEOTIDE SEQUENCE</scope>
    <source>
        <strain evidence="1">MADBK_172401_WGS</strain>
        <tissue evidence="1">Digestive gland</tissue>
    </source>
</reference>
<organism evidence="1 2">
    <name type="scientific">Chionoecetes opilio</name>
    <name type="common">Atlantic snow crab</name>
    <name type="synonym">Cancer opilio</name>
    <dbReference type="NCBI Taxonomy" id="41210"/>
    <lineage>
        <taxon>Eukaryota</taxon>
        <taxon>Metazoa</taxon>
        <taxon>Ecdysozoa</taxon>
        <taxon>Arthropoda</taxon>
        <taxon>Crustacea</taxon>
        <taxon>Multicrustacea</taxon>
        <taxon>Malacostraca</taxon>
        <taxon>Eumalacostraca</taxon>
        <taxon>Eucarida</taxon>
        <taxon>Decapoda</taxon>
        <taxon>Pleocyemata</taxon>
        <taxon>Brachyura</taxon>
        <taxon>Eubrachyura</taxon>
        <taxon>Majoidea</taxon>
        <taxon>Majidae</taxon>
        <taxon>Chionoecetes</taxon>
    </lineage>
</organism>
<dbReference type="Proteomes" id="UP000770661">
    <property type="component" value="Unassembled WGS sequence"/>
</dbReference>
<sequence length="183" mass="19807">MFSDFLTLSLPFRPFPPLSPTCHLVSRILSFLSLVRLRGLADIFLWIPSHVGILYSGHCRGIAKAPCSPPSVSWSLTLSVCYLLRVNTPLSLPSPYRARQRANSVSLQHYTRSAQKIAQVPSSGPNGAEDTTLVAASYVPGYRPCGRSRDSKTRHPFPPALCDNPTVTHGLLPALPGGSGLCL</sequence>
<keyword evidence="2" id="KW-1185">Reference proteome</keyword>
<dbReference type="EMBL" id="JACEEZ010025863">
    <property type="protein sequence ID" value="KAG0696670.1"/>
    <property type="molecule type" value="Genomic_DNA"/>
</dbReference>
<gene>
    <name evidence="1" type="ORF">GWK47_026452</name>
</gene>
<proteinExistence type="predicted"/>